<name>A0A1V6NWN4_PENPO</name>
<dbReference type="PROSITE" id="PS51257">
    <property type="entry name" value="PROKAR_LIPOPROTEIN"/>
    <property type="match status" value="1"/>
</dbReference>
<evidence type="ECO:0000313" key="1">
    <source>
        <dbReference type="EMBL" id="OQD69121.1"/>
    </source>
</evidence>
<organism evidence="1 2">
    <name type="scientific">Penicillium polonicum</name>
    <dbReference type="NCBI Taxonomy" id="60169"/>
    <lineage>
        <taxon>Eukaryota</taxon>
        <taxon>Fungi</taxon>
        <taxon>Dikarya</taxon>
        <taxon>Ascomycota</taxon>
        <taxon>Pezizomycotina</taxon>
        <taxon>Eurotiomycetes</taxon>
        <taxon>Eurotiomycetidae</taxon>
        <taxon>Eurotiales</taxon>
        <taxon>Aspergillaceae</taxon>
        <taxon>Penicillium</taxon>
    </lineage>
</organism>
<sequence>MEKLPTSQPAAGGISCVARYQDGADISLLDCLKAGFPLALINPALRPTTFDTEEMCLHCILCVAFDDKRALAFERPFCKPGPGTICQRCTAGNLACFRALESTSTTPSWSHFQSSIANRDMPAAVKGLRFGEGVAPPEQIGDDALQMEYDDKDWQRFASTLTVRCSPTDDVMTYNRDTISLVPLSYIVGFHPHSGHKAAYVMEQPNDIAD</sequence>
<dbReference type="Proteomes" id="UP000191408">
    <property type="component" value="Unassembled WGS sequence"/>
</dbReference>
<dbReference type="AlphaFoldDB" id="A0A1V6NWN4"/>
<reference evidence="2" key="1">
    <citation type="journal article" date="2017" name="Nat. Microbiol.">
        <title>Global analysis of biosynthetic gene clusters reveals vast potential of secondary metabolite production in Penicillium species.</title>
        <authorList>
            <person name="Nielsen J.C."/>
            <person name="Grijseels S."/>
            <person name="Prigent S."/>
            <person name="Ji B."/>
            <person name="Dainat J."/>
            <person name="Nielsen K.F."/>
            <person name="Frisvad J.C."/>
            <person name="Workman M."/>
            <person name="Nielsen J."/>
        </authorList>
    </citation>
    <scope>NUCLEOTIDE SEQUENCE [LARGE SCALE GENOMIC DNA]</scope>
    <source>
        <strain evidence="2">IBT 4502</strain>
    </source>
</reference>
<proteinExistence type="predicted"/>
<keyword evidence="2" id="KW-1185">Reference proteome</keyword>
<comment type="caution">
    <text evidence="1">The sequence shown here is derived from an EMBL/GenBank/DDBJ whole genome shotgun (WGS) entry which is preliminary data.</text>
</comment>
<protein>
    <submittedName>
        <fullName evidence="1">Uncharacterized protein</fullName>
    </submittedName>
</protein>
<evidence type="ECO:0000313" key="2">
    <source>
        <dbReference type="Proteomes" id="UP000191408"/>
    </source>
</evidence>
<dbReference type="OrthoDB" id="4368413at2759"/>
<accession>A0A1V6NWN4</accession>
<dbReference type="EMBL" id="MDYM01000002">
    <property type="protein sequence ID" value="OQD69121.1"/>
    <property type="molecule type" value="Genomic_DNA"/>
</dbReference>
<gene>
    <name evidence="1" type="ORF">PENPOL_c002G02266</name>
</gene>